<name>A0A067L4U0_JATCU</name>
<reference evidence="7 8" key="1">
    <citation type="journal article" date="2014" name="PLoS ONE">
        <title>Global Analysis of Gene Expression Profiles in Physic Nut (Jatropha curcas L.) Seedlings Exposed to Salt Stress.</title>
        <authorList>
            <person name="Zhang L."/>
            <person name="Zhang C."/>
            <person name="Wu P."/>
            <person name="Chen Y."/>
            <person name="Li M."/>
            <person name="Jiang H."/>
            <person name="Wu G."/>
        </authorList>
    </citation>
    <scope>NUCLEOTIDE SEQUENCE [LARGE SCALE GENOMIC DNA]</scope>
    <source>
        <strain evidence="8">cv. GZQX0401</strain>
        <tissue evidence="7">Young leaves</tissue>
    </source>
</reference>
<feature type="chain" id="PRO_5001644309" description="Thaumatin-like protein" evidence="6">
    <location>
        <begin position="21"/>
        <end position="234"/>
    </location>
</feature>
<feature type="disulfide bond" evidence="5">
    <location>
        <begin position="147"/>
        <end position="207"/>
    </location>
</feature>
<dbReference type="GO" id="GO:0005576">
    <property type="term" value="C:extracellular region"/>
    <property type="evidence" value="ECO:0007669"/>
    <property type="project" value="UniProtKB-SubCell"/>
</dbReference>
<protein>
    <recommendedName>
        <fullName evidence="9">Thaumatin-like protein</fullName>
    </recommendedName>
</protein>
<comment type="subcellular location">
    <subcellularLocation>
        <location evidence="1">Secreted</location>
    </subcellularLocation>
</comment>
<dbReference type="Pfam" id="PF00314">
    <property type="entry name" value="Thaumatin"/>
    <property type="match status" value="1"/>
</dbReference>
<feature type="disulfide bond" evidence="5">
    <location>
        <begin position="91"/>
        <end position="97"/>
    </location>
</feature>
<dbReference type="EMBL" id="KK914267">
    <property type="protein sequence ID" value="KDP43442.1"/>
    <property type="molecule type" value="Genomic_DNA"/>
</dbReference>
<gene>
    <name evidence="7" type="ORF">JCGZ_16729</name>
</gene>
<feature type="disulfide bond" evidence="5">
    <location>
        <begin position="29"/>
        <end position="234"/>
    </location>
</feature>
<keyword evidence="8" id="KW-1185">Reference proteome</keyword>
<dbReference type="PANTHER" id="PTHR31048">
    <property type="entry name" value="OS03G0233200 PROTEIN"/>
    <property type="match status" value="1"/>
</dbReference>
<feature type="disulfide bond" evidence="5">
    <location>
        <begin position="76"/>
        <end position="86"/>
    </location>
</feature>
<dbReference type="PROSITE" id="PS00316">
    <property type="entry name" value="THAUMATIN_1"/>
    <property type="match status" value="1"/>
</dbReference>
<evidence type="ECO:0000256" key="4">
    <source>
        <dbReference type="ARBA" id="ARBA00023157"/>
    </source>
</evidence>
<proteinExistence type="inferred from homology"/>
<evidence type="ECO:0000313" key="8">
    <source>
        <dbReference type="Proteomes" id="UP000027138"/>
    </source>
</evidence>
<dbReference type="OrthoDB" id="430315at2759"/>
<dbReference type="PRINTS" id="PR00347">
    <property type="entry name" value="THAUMATIN"/>
</dbReference>
<evidence type="ECO:0000256" key="6">
    <source>
        <dbReference type="SAM" id="SignalP"/>
    </source>
</evidence>
<feature type="disulfide bond" evidence="5">
    <location>
        <begin position="142"/>
        <end position="224"/>
    </location>
</feature>
<evidence type="ECO:0000256" key="1">
    <source>
        <dbReference type="ARBA" id="ARBA00004613"/>
    </source>
</evidence>
<keyword evidence="4 5" id="KW-1015">Disulfide bond</keyword>
<dbReference type="SUPFAM" id="SSF49870">
    <property type="entry name" value="Osmotin, thaumatin-like protein"/>
    <property type="match status" value="1"/>
</dbReference>
<comment type="similarity">
    <text evidence="2">Belongs to the thaumatin family.</text>
</comment>
<dbReference type="InterPro" id="IPR037176">
    <property type="entry name" value="Osmotin/thaumatin-like_sf"/>
</dbReference>
<dbReference type="InterPro" id="IPR017949">
    <property type="entry name" value="Thaumatin_CS"/>
</dbReference>
<feature type="disulfide bond" evidence="5">
    <location>
        <begin position="174"/>
        <end position="183"/>
    </location>
</feature>
<dbReference type="SMART" id="SM00205">
    <property type="entry name" value="THN"/>
    <property type="match status" value="1"/>
</dbReference>
<evidence type="ECO:0000313" key="7">
    <source>
        <dbReference type="EMBL" id="KDP43442.1"/>
    </source>
</evidence>
<evidence type="ECO:0000256" key="5">
    <source>
        <dbReference type="PIRSR" id="PIRSR002703-1"/>
    </source>
</evidence>
<dbReference type="AlphaFoldDB" id="A0A067L4U0"/>
<evidence type="ECO:0000256" key="2">
    <source>
        <dbReference type="ARBA" id="ARBA00010607"/>
    </source>
</evidence>
<keyword evidence="3" id="KW-0964">Secreted</keyword>
<dbReference type="Gene3D" id="2.60.110.10">
    <property type="entry name" value="Thaumatin"/>
    <property type="match status" value="1"/>
</dbReference>
<accession>A0A067L4U0</accession>
<keyword evidence="6" id="KW-0732">Signal</keyword>
<dbReference type="CDD" id="cd09218">
    <property type="entry name" value="TLP-PA"/>
    <property type="match status" value="1"/>
</dbReference>
<evidence type="ECO:0000256" key="3">
    <source>
        <dbReference type="ARBA" id="ARBA00022525"/>
    </source>
</evidence>
<dbReference type="Proteomes" id="UP000027138">
    <property type="component" value="Unassembled WGS sequence"/>
</dbReference>
<dbReference type="FunFam" id="2.60.110.10:FF:000002">
    <property type="entry name" value="Thaumatin-like protein 1a"/>
    <property type="match status" value="1"/>
</dbReference>
<feature type="disulfide bond" evidence="5">
    <location>
        <begin position="155"/>
        <end position="170"/>
    </location>
</feature>
<dbReference type="KEGG" id="jcu:105628672"/>
<evidence type="ECO:0008006" key="9">
    <source>
        <dbReference type="Google" id="ProtNLM"/>
    </source>
</evidence>
<dbReference type="PIRSF" id="PIRSF002703">
    <property type="entry name" value="Thaumatin"/>
    <property type="match status" value="1"/>
</dbReference>
<feature type="signal peptide" evidence="6">
    <location>
        <begin position="1"/>
        <end position="20"/>
    </location>
</feature>
<feature type="disulfide bond" evidence="5">
    <location>
        <begin position="184"/>
        <end position="194"/>
    </location>
</feature>
<dbReference type="PROSITE" id="PS51367">
    <property type="entry name" value="THAUMATIN_2"/>
    <property type="match status" value="1"/>
</dbReference>
<dbReference type="InterPro" id="IPR001938">
    <property type="entry name" value="Thaumatin"/>
</dbReference>
<sequence length="234" mass="25306">MAKWHFLLLMVFISFSGTEAAVFTLQNQCRITIWPGTLSGKGPLLLGGGTKLRPGLSITIDVPHQWSGRFWARTGCRFDSSGKGKCATGDCGGLTHCAGAGGVPPVTLAEFTLDNQNFYDVSLVDGYNIPISIYPYGGSGDCKKVECFSNLNPRCPKDLRVITNGRIVACKSACTAYNTPEYCCTGAYGNPQTCKPTGFSQIFKAACPTYYSYAYDDATSTFTCSNANYIIRFC</sequence>
<organism evidence="7 8">
    <name type="scientific">Jatropha curcas</name>
    <name type="common">Barbados nut</name>
    <dbReference type="NCBI Taxonomy" id="180498"/>
    <lineage>
        <taxon>Eukaryota</taxon>
        <taxon>Viridiplantae</taxon>
        <taxon>Streptophyta</taxon>
        <taxon>Embryophyta</taxon>
        <taxon>Tracheophyta</taxon>
        <taxon>Spermatophyta</taxon>
        <taxon>Magnoliopsida</taxon>
        <taxon>eudicotyledons</taxon>
        <taxon>Gunneridae</taxon>
        <taxon>Pentapetalae</taxon>
        <taxon>rosids</taxon>
        <taxon>fabids</taxon>
        <taxon>Malpighiales</taxon>
        <taxon>Euphorbiaceae</taxon>
        <taxon>Crotonoideae</taxon>
        <taxon>Jatropheae</taxon>
        <taxon>Jatropha</taxon>
    </lineage>
</organism>